<accession>J3NQ38</accession>
<dbReference type="VEuPathDB" id="FungiDB:GGTG_03395"/>
<protein>
    <submittedName>
        <fullName evidence="2 3">Uncharacterized protein</fullName>
    </submittedName>
</protein>
<reference evidence="4" key="1">
    <citation type="submission" date="2010-07" db="EMBL/GenBank/DDBJ databases">
        <title>The genome sequence of Gaeumannomyces graminis var. tritici strain R3-111a-1.</title>
        <authorList>
            <consortium name="The Broad Institute Genome Sequencing Platform"/>
            <person name="Ma L.-J."/>
            <person name="Dead R."/>
            <person name="Young S."/>
            <person name="Zeng Q."/>
            <person name="Koehrsen M."/>
            <person name="Alvarado L."/>
            <person name="Berlin A."/>
            <person name="Chapman S.B."/>
            <person name="Chen Z."/>
            <person name="Freedman E."/>
            <person name="Gellesch M."/>
            <person name="Goldberg J."/>
            <person name="Griggs A."/>
            <person name="Gujja S."/>
            <person name="Heilman E.R."/>
            <person name="Heiman D."/>
            <person name="Hepburn T."/>
            <person name="Howarth C."/>
            <person name="Jen D."/>
            <person name="Larson L."/>
            <person name="Mehta T."/>
            <person name="Neiman D."/>
            <person name="Pearson M."/>
            <person name="Roberts A."/>
            <person name="Saif S."/>
            <person name="Shea T."/>
            <person name="Shenoy N."/>
            <person name="Sisk P."/>
            <person name="Stolte C."/>
            <person name="Sykes S."/>
            <person name="Walk T."/>
            <person name="White J."/>
            <person name="Yandava C."/>
            <person name="Haas B."/>
            <person name="Nusbaum C."/>
            <person name="Birren B."/>
        </authorList>
    </citation>
    <scope>NUCLEOTIDE SEQUENCE [LARGE SCALE GENOMIC DNA]</scope>
    <source>
        <strain evidence="4">R3-111a-1</strain>
    </source>
</reference>
<proteinExistence type="predicted"/>
<dbReference type="RefSeq" id="XP_009219439.1">
    <property type="nucleotide sequence ID" value="XM_009221175.1"/>
</dbReference>
<feature type="compositionally biased region" description="Polar residues" evidence="1">
    <location>
        <begin position="109"/>
        <end position="123"/>
    </location>
</feature>
<reference evidence="3" key="4">
    <citation type="journal article" date="2015" name="G3 (Bethesda)">
        <title>Genome sequences of three phytopathogenic species of the Magnaporthaceae family of fungi.</title>
        <authorList>
            <person name="Okagaki L.H."/>
            <person name="Nunes C.C."/>
            <person name="Sailsbery J."/>
            <person name="Clay B."/>
            <person name="Brown D."/>
            <person name="John T."/>
            <person name="Oh Y."/>
            <person name="Young N."/>
            <person name="Fitzgerald M."/>
            <person name="Haas B.J."/>
            <person name="Zeng Q."/>
            <person name="Young S."/>
            <person name="Adiconis X."/>
            <person name="Fan L."/>
            <person name="Levin J.Z."/>
            <person name="Mitchell T.K."/>
            <person name="Okubara P.A."/>
            <person name="Farman M.L."/>
            <person name="Kohn L.M."/>
            <person name="Birren B."/>
            <person name="Ma L.-J."/>
            <person name="Dean R.A."/>
        </authorList>
    </citation>
    <scope>NUCLEOTIDE SEQUENCE</scope>
    <source>
        <strain evidence="3">R3-111a-1</strain>
    </source>
</reference>
<dbReference type="eggNOG" id="ENOG502RMFT">
    <property type="taxonomic scope" value="Eukaryota"/>
</dbReference>
<feature type="region of interest" description="Disordered" evidence="1">
    <location>
        <begin position="394"/>
        <end position="526"/>
    </location>
</feature>
<feature type="compositionally biased region" description="Polar residues" evidence="1">
    <location>
        <begin position="479"/>
        <end position="490"/>
    </location>
</feature>
<dbReference type="Proteomes" id="UP000006039">
    <property type="component" value="Unassembled WGS sequence"/>
</dbReference>
<evidence type="ECO:0000313" key="4">
    <source>
        <dbReference type="Proteomes" id="UP000006039"/>
    </source>
</evidence>
<feature type="compositionally biased region" description="Polar residues" evidence="1">
    <location>
        <begin position="88"/>
        <end position="100"/>
    </location>
</feature>
<evidence type="ECO:0000313" key="2">
    <source>
        <dbReference type="EMBL" id="EJT78294.1"/>
    </source>
</evidence>
<dbReference type="HOGENOM" id="CLU_517819_0_0_1"/>
<reference evidence="2" key="2">
    <citation type="submission" date="2010-07" db="EMBL/GenBank/DDBJ databases">
        <authorList>
            <consortium name="The Broad Institute Genome Sequencing Platform"/>
            <consortium name="Broad Institute Genome Sequencing Center for Infectious Disease"/>
            <person name="Ma L.-J."/>
            <person name="Dead R."/>
            <person name="Young S."/>
            <person name="Zeng Q."/>
            <person name="Koehrsen M."/>
            <person name="Alvarado L."/>
            <person name="Berlin A."/>
            <person name="Chapman S.B."/>
            <person name="Chen Z."/>
            <person name="Freedman E."/>
            <person name="Gellesch M."/>
            <person name="Goldberg J."/>
            <person name="Griggs A."/>
            <person name="Gujja S."/>
            <person name="Heilman E.R."/>
            <person name="Heiman D."/>
            <person name="Hepburn T."/>
            <person name="Howarth C."/>
            <person name="Jen D."/>
            <person name="Larson L."/>
            <person name="Mehta T."/>
            <person name="Neiman D."/>
            <person name="Pearson M."/>
            <person name="Roberts A."/>
            <person name="Saif S."/>
            <person name="Shea T."/>
            <person name="Shenoy N."/>
            <person name="Sisk P."/>
            <person name="Stolte C."/>
            <person name="Sykes S."/>
            <person name="Walk T."/>
            <person name="White J."/>
            <person name="Yandava C."/>
            <person name="Haas B."/>
            <person name="Nusbaum C."/>
            <person name="Birren B."/>
        </authorList>
    </citation>
    <scope>NUCLEOTIDE SEQUENCE</scope>
    <source>
        <strain evidence="2">R3-111a-1</strain>
    </source>
</reference>
<dbReference type="OrthoDB" id="5227090at2759"/>
<feature type="region of interest" description="Disordered" evidence="1">
    <location>
        <begin position="319"/>
        <end position="360"/>
    </location>
</feature>
<feature type="compositionally biased region" description="Polar residues" evidence="1">
    <location>
        <begin position="402"/>
        <end position="417"/>
    </location>
</feature>
<dbReference type="STRING" id="644352.J3NQ38"/>
<reference evidence="3" key="5">
    <citation type="submission" date="2018-04" db="UniProtKB">
        <authorList>
            <consortium name="EnsemblFungi"/>
        </authorList>
    </citation>
    <scope>IDENTIFICATION</scope>
    <source>
        <strain evidence="3">R3-111a-1</strain>
    </source>
</reference>
<feature type="compositionally biased region" description="Polar residues" evidence="1">
    <location>
        <begin position="510"/>
        <end position="526"/>
    </location>
</feature>
<feature type="compositionally biased region" description="Polar residues" evidence="1">
    <location>
        <begin position="1"/>
        <end position="11"/>
    </location>
</feature>
<organism evidence="2">
    <name type="scientific">Gaeumannomyces tritici (strain R3-111a-1)</name>
    <name type="common">Wheat and barley take-all root rot fungus</name>
    <name type="synonym">Gaeumannomyces graminis var. tritici</name>
    <dbReference type="NCBI Taxonomy" id="644352"/>
    <lineage>
        <taxon>Eukaryota</taxon>
        <taxon>Fungi</taxon>
        <taxon>Dikarya</taxon>
        <taxon>Ascomycota</taxon>
        <taxon>Pezizomycotina</taxon>
        <taxon>Sordariomycetes</taxon>
        <taxon>Sordariomycetidae</taxon>
        <taxon>Magnaporthales</taxon>
        <taxon>Magnaporthaceae</taxon>
        <taxon>Gaeumannomyces</taxon>
    </lineage>
</organism>
<feature type="compositionally biased region" description="Polar residues" evidence="1">
    <location>
        <begin position="141"/>
        <end position="154"/>
    </location>
</feature>
<evidence type="ECO:0000313" key="3">
    <source>
        <dbReference type="EnsemblFungi" id="EJT78294"/>
    </source>
</evidence>
<dbReference type="EnsemblFungi" id="EJT78294">
    <property type="protein sequence ID" value="EJT78294"/>
    <property type="gene ID" value="GGTG_03395"/>
</dbReference>
<evidence type="ECO:0000256" key="1">
    <source>
        <dbReference type="SAM" id="MobiDB-lite"/>
    </source>
</evidence>
<feature type="region of interest" description="Disordered" evidence="1">
    <location>
        <begin position="1"/>
        <end position="161"/>
    </location>
</feature>
<gene>
    <name evidence="3" type="primary">20343853</name>
    <name evidence="2" type="ORF">GGTG_03395</name>
</gene>
<dbReference type="AlphaFoldDB" id="J3NQ38"/>
<feature type="compositionally biased region" description="Polar residues" evidence="1">
    <location>
        <begin position="61"/>
        <end position="76"/>
    </location>
</feature>
<reference evidence="2" key="3">
    <citation type="submission" date="2010-09" db="EMBL/GenBank/DDBJ databases">
        <title>Annotation of Gaeumannomyces graminis var. tritici R3-111a-1.</title>
        <authorList>
            <consortium name="The Broad Institute Genome Sequencing Platform"/>
            <person name="Ma L.-J."/>
            <person name="Dead R."/>
            <person name="Young S.K."/>
            <person name="Zeng Q."/>
            <person name="Gargeya S."/>
            <person name="Fitzgerald M."/>
            <person name="Haas B."/>
            <person name="Abouelleil A."/>
            <person name="Alvarado L."/>
            <person name="Arachchi H.M."/>
            <person name="Berlin A."/>
            <person name="Brown A."/>
            <person name="Chapman S.B."/>
            <person name="Chen Z."/>
            <person name="Dunbar C."/>
            <person name="Freedman E."/>
            <person name="Gearin G."/>
            <person name="Gellesch M."/>
            <person name="Goldberg J."/>
            <person name="Griggs A."/>
            <person name="Gujja S."/>
            <person name="Heiman D."/>
            <person name="Howarth C."/>
            <person name="Larson L."/>
            <person name="Lui A."/>
            <person name="MacDonald P.J.P."/>
            <person name="Mehta T."/>
            <person name="Montmayeur A."/>
            <person name="Murphy C."/>
            <person name="Neiman D."/>
            <person name="Pearson M."/>
            <person name="Priest M."/>
            <person name="Roberts A."/>
            <person name="Saif S."/>
            <person name="Shea T."/>
            <person name="Shenoy N."/>
            <person name="Sisk P."/>
            <person name="Stolte C."/>
            <person name="Sykes S."/>
            <person name="Yandava C."/>
            <person name="Wortman J."/>
            <person name="Nusbaum C."/>
            <person name="Birren B."/>
        </authorList>
    </citation>
    <scope>NUCLEOTIDE SEQUENCE</scope>
    <source>
        <strain evidence="2">R3-111a-1</strain>
    </source>
</reference>
<dbReference type="GeneID" id="20343853"/>
<dbReference type="EMBL" id="GL385396">
    <property type="protein sequence ID" value="EJT78294.1"/>
    <property type="molecule type" value="Genomic_DNA"/>
</dbReference>
<feature type="compositionally biased region" description="Basic and acidic residues" evidence="1">
    <location>
        <begin position="128"/>
        <end position="139"/>
    </location>
</feature>
<sequence length="526" mass="53601">MADLNTGTNIMLSEAETQRKGGSEHAIPGAFPPTPGTSTVPSDFIGDSHVAEANRSVPPRQATTGVSQPAATSSPIETHPTPPPQAITGDSQPTAISTAVPSYPVPPRQTDTGAGNVAPSTGLHQRIPRHDENPADRFKGVQQNSVPSERSPVSDQDKPVNDTVKPAELAQEVGEGAATAAVAGGIAAKDAAIWTKDRAVENYPAARDAVAENATWAKGRVVENYPAVRDQTVKAASTAGNTAYAGVATAAATIASTAQAAYNAATGAATEDTQANTLPPASDVPEPVKDSIAAAGKSPEAAANPVAVDGKRALESELLATTGSGPGKKMDTTASIAPKENKPSALEGRGPFAGHMPNRTESTDFVKIIGTETYKPHSSPGLEAATQEIKPAHGDAGKITSDAVSNQGGMVQEPETSYTHDKNTSGRSDKYPQGTGIRGQSSGIVGGTPRSVRSLEGDHVAPPTGTSAQAPGHGPTEGNPPSYSRSQEQGQAPAKTTVGNNAVKEVEYNKLSSGTQSGVAGTNYTS</sequence>
<keyword evidence="4" id="KW-1185">Reference proteome</keyword>
<feature type="compositionally biased region" description="Basic and acidic residues" evidence="1">
    <location>
        <begin position="418"/>
        <end position="430"/>
    </location>
</feature>
<name>J3NQ38_GAET3</name>